<evidence type="ECO:0000259" key="5">
    <source>
        <dbReference type="PROSITE" id="PS50893"/>
    </source>
</evidence>
<dbReference type="OrthoDB" id="9806726at2"/>
<dbReference type="Pfam" id="PF00005">
    <property type="entry name" value="ABC_tran"/>
    <property type="match status" value="1"/>
</dbReference>
<protein>
    <recommendedName>
        <fullName evidence="5">ABC transporter domain-containing protein</fullName>
    </recommendedName>
</protein>
<name>A0A1E5FZ97_9FIRM</name>
<dbReference type="PANTHER" id="PTHR42794:SF1">
    <property type="entry name" value="HEMIN IMPORT ATP-BINDING PROTEIN HMUV"/>
    <property type="match status" value="1"/>
</dbReference>
<evidence type="ECO:0000313" key="7">
    <source>
        <dbReference type="Proteomes" id="UP000094296"/>
    </source>
</evidence>
<dbReference type="GO" id="GO:0016887">
    <property type="term" value="F:ATP hydrolysis activity"/>
    <property type="evidence" value="ECO:0007669"/>
    <property type="project" value="InterPro"/>
</dbReference>
<dbReference type="RefSeq" id="WP_069644177.1">
    <property type="nucleotide sequence ID" value="NZ_MIJE01000034.1"/>
</dbReference>
<dbReference type="PANTHER" id="PTHR42794">
    <property type="entry name" value="HEMIN IMPORT ATP-BINDING PROTEIN HMUV"/>
    <property type="match status" value="1"/>
</dbReference>
<comment type="caution">
    <text evidence="6">The sequence shown here is derived from an EMBL/GenBank/DDBJ whole genome shotgun (WGS) entry which is preliminary data.</text>
</comment>
<keyword evidence="2" id="KW-0547">Nucleotide-binding</keyword>
<sequence length="259" mass="29227">MIVGTNITFSYQNHPILSGINVTIEPGKIYGFLGRNGSGKTTMLRVINGLLKPQHGDVKIHTDTKTLDVHKESRALIAKEIGFVPQEHRGVFPYRVLEMVVMGRNPHLGYFERPKDEDYQEAIKALQDIGIQHLWDKSFMEISGGERQMVLIARVIAQGAKYLILDEPTSHLDFKNQHQILQLVKNISRERQVAAIMAMHDPNLAVCFADHILMLKHGRLMAEGAVDHVMTEVNLKQLYDMNIDLSGLPCGRKYVLPAI</sequence>
<dbReference type="PROSITE" id="PS50893">
    <property type="entry name" value="ABC_TRANSPORTER_2"/>
    <property type="match status" value="1"/>
</dbReference>
<dbReference type="SMART" id="SM00382">
    <property type="entry name" value="AAA"/>
    <property type="match status" value="1"/>
</dbReference>
<dbReference type="FunFam" id="3.40.50.300:FF:000134">
    <property type="entry name" value="Iron-enterobactin ABC transporter ATP-binding protein"/>
    <property type="match status" value="1"/>
</dbReference>
<accession>A0A1E5FZ97</accession>
<dbReference type="InterPro" id="IPR003593">
    <property type="entry name" value="AAA+_ATPase"/>
</dbReference>
<evidence type="ECO:0000313" key="6">
    <source>
        <dbReference type="EMBL" id="OEF95904.1"/>
    </source>
</evidence>
<dbReference type="InterPro" id="IPR017871">
    <property type="entry name" value="ABC_transporter-like_CS"/>
</dbReference>
<evidence type="ECO:0000256" key="2">
    <source>
        <dbReference type="ARBA" id="ARBA00022741"/>
    </source>
</evidence>
<evidence type="ECO:0000256" key="1">
    <source>
        <dbReference type="ARBA" id="ARBA00022448"/>
    </source>
</evidence>
<dbReference type="AlphaFoldDB" id="A0A1E5FZ97"/>
<gene>
    <name evidence="6" type="ORF">BHF68_10965</name>
</gene>
<keyword evidence="4" id="KW-1278">Translocase</keyword>
<proteinExistence type="predicted"/>
<evidence type="ECO:0000256" key="4">
    <source>
        <dbReference type="ARBA" id="ARBA00022967"/>
    </source>
</evidence>
<keyword evidence="3" id="KW-0067">ATP-binding</keyword>
<dbReference type="InterPro" id="IPR003439">
    <property type="entry name" value="ABC_transporter-like_ATP-bd"/>
</dbReference>
<dbReference type="CDD" id="cd03214">
    <property type="entry name" value="ABC_Iron-Siderophores_B12_Hemin"/>
    <property type="match status" value="1"/>
</dbReference>
<dbReference type="SUPFAM" id="SSF52540">
    <property type="entry name" value="P-loop containing nucleoside triphosphate hydrolases"/>
    <property type="match status" value="1"/>
</dbReference>
<dbReference type="PROSITE" id="PS00211">
    <property type="entry name" value="ABC_TRANSPORTER_1"/>
    <property type="match status" value="1"/>
</dbReference>
<reference evidence="6 7" key="1">
    <citation type="submission" date="2016-09" db="EMBL/GenBank/DDBJ databases">
        <title>Draft genome sequence for the type strain of Desulfuribacillus alkaliarsenatis AHT28, an obligately anaerobic, sulfidogenic bacterium isolated from Russian soda lake sediments.</title>
        <authorList>
            <person name="Abin C.A."/>
            <person name="Hollibaugh J.T."/>
        </authorList>
    </citation>
    <scope>NUCLEOTIDE SEQUENCE [LARGE SCALE GENOMIC DNA]</scope>
    <source>
        <strain evidence="6 7">AHT28</strain>
    </source>
</reference>
<organism evidence="6 7">
    <name type="scientific">Desulfuribacillus alkaliarsenatis</name>
    <dbReference type="NCBI Taxonomy" id="766136"/>
    <lineage>
        <taxon>Bacteria</taxon>
        <taxon>Bacillati</taxon>
        <taxon>Bacillota</taxon>
        <taxon>Desulfuribacillia</taxon>
        <taxon>Desulfuribacillales</taxon>
        <taxon>Desulfuribacillaceae</taxon>
        <taxon>Desulfuribacillus</taxon>
    </lineage>
</organism>
<dbReference type="STRING" id="766136.BHF68_10965"/>
<dbReference type="GO" id="GO:0005524">
    <property type="term" value="F:ATP binding"/>
    <property type="evidence" value="ECO:0007669"/>
    <property type="project" value="UniProtKB-KW"/>
</dbReference>
<dbReference type="Proteomes" id="UP000094296">
    <property type="component" value="Unassembled WGS sequence"/>
</dbReference>
<evidence type="ECO:0000256" key="3">
    <source>
        <dbReference type="ARBA" id="ARBA00022840"/>
    </source>
</evidence>
<keyword evidence="1" id="KW-0813">Transport</keyword>
<dbReference type="InterPro" id="IPR027417">
    <property type="entry name" value="P-loop_NTPase"/>
</dbReference>
<dbReference type="Gene3D" id="3.40.50.300">
    <property type="entry name" value="P-loop containing nucleotide triphosphate hydrolases"/>
    <property type="match status" value="1"/>
</dbReference>
<keyword evidence="7" id="KW-1185">Reference proteome</keyword>
<feature type="domain" description="ABC transporter" evidence="5">
    <location>
        <begin position="2"/>
        <end position="242"/>
    </location>
</feature>
<dbReference type="EMBL" id="MIJE01000034">
    <property type="protein sequence ID" value="OEF95904.1"/>
    <property type="molecule type" value="Genomic_DNA"/>
</dbReference>